<feature type="domain" description="N-acetyltransferase" evidence="1">
    <location>
        <begin position="6"/>
        <end position="92"/>
    </location>
</feature>
<evidence type="ECO:0000313" key="2">
    <source>
        <dbReference type="EMBL" id="ADI17302.1"/>
    </source>
</evidence>
<proteinExistence type="predicted"/>
<name>E0XSB1_9ACTN</name>
<dbReference type="InterPro" id="IPR031165">
    <property type="entry name" value="GNAT_YJDJ"/>
</dbReference>
<sequence>MEHTVRNIPERQRYELVVDGDIVSIADYHERGDVIVVPHVETDPAHRGQGMAARLMAGVLADLRATNRKIVPLCPFADTYIRERPEEQDLLA</sequence>
<dbReference type="PROSITE" id="PS51729">
    <property type="entry name" value="GNAT_YJDJ"/>
    <property type="match status" value="1"/>
</dbReference>
<dbReference type="EMBL" id="GU474860">
    <property type="protein sequence ID" value="ADI17302.1"/>
    <property type="molecule type" value="Genomic_DNA"/>
</dbReference>
<dbReference type="InterPro" id="IPR045057">
    <property type="entry name" value="Gcn5-rel_NAT"/>
</dbReference>
<dbReference type="Gene3D" id="3.40.630.30">
    <property type="match status" value="1"/>
</dbReference>
<dbReference type="PANTHER" id="PTHR31435:SF10">
    <property type="entry name" value="BSR4717 PROTEIN"/>
    <property type="match status" value="1"/>
</dbReference>
<dbReference type="SUPFAM" id="SSF55729">
    <property type="entry name" value="Acyl-CoA N-acyltransferases (Nat)"/>
    <property type="match status" value="1"/>
</dbReference>
<keyword evidence="2" id="KW-0808">Transferase</keyword>
<dbReference type="Pfam" id="PF14542">
    <property type="entry name" value="Acetyltransf_CG"/>
    <property type="match status" value="1"/>
</dbReference>
<dbReference type="AlphaFoldDB" id="E0XSB1"/>
<dbReference type="CDD" id="cd04301">
    <property type="entry name" value="NAT_SF"/>
    <property type="match status" value="1"/>
</dbReference>
<dbReference type="GO" id="GO:0016740">
    <property type="term" value="F:transferase activity"/>
    <property type="evidence" value="ECO:0007669"/>
    <property type="project" value="UniProtKB-KW"/>
</dbReference>
<evidence type="ECO:0000259" key="1">
    <source>
        <dbReference type="PROSITE" id="PS51729"/>
    </source>
</evidence>
<organism evidence="2">
    <name type="scientific">uncultured actinobacterium HF0070_17F14</name>
    <dbReference type="NCBI Taxonomy" id="711000"/>
    <lineage>
        <taxon>Bacteria</taxon>
        <taxon>Bacillati</taxon>
        <taxon>Actinomycetota</taxon>
        <taxon>Actinomycetes</taxon>
        <taxon>environmental samples</taxon>
    </lineage>
</organism>
<dbReference type="InterPro" id="IPR016181">
    <property type="entry name" value="Acyl_CoA_acyltransferase"/>
</dbReference>
<dbReference type="PANTHER" id="PTHR31435">
    <property type="entry name" value="PROTEIN NATD1"/>
    <property type="match status" value="1"/>
</dbReference>
<protein>
    <submittedName>
        <fullName evidence="2">Predicted acetyltransferase</fullName>
    </submittedName>
</protein>
<reference evidence="2" key="1">
    <citation type="journal article" date="2011" name="Environ. Microbiol.">
        <title>Time-series analyses of Monterey Bay coastal microbial picoplankton using a 'genome proxy' microarray.</title>
        <authorList>
            <person name="Rich V.I."/>
            <person name="Pham V.D."/>
            <person name="Eppley J."/>
            <person name="Shi Y."/>
            <person name="DeLong E.F."/>
        </authorList>
    </citation>
    <scope>NUCLEOTIDE SEQUENCE</scope>
</reference>
<accession>E0XSB1</accession>